<name>W2WPX1_PHYNI</name>
<reference evidence="2 3" key="1">
    <citation type="submission" date="2013-11" db="EMBL/GenBank/DDBJ databases">
        <title>The Genome Sequence of Phytophthora parasitica CJ01A1.</title>
        <authorList>
            <consortium name="The Broad Institute Genomics Platform"/>
            <person name="Russ C."/>
            <person name="Tyler B."/>
            <person name="Panabieres F."/>
            <person name="Shan W."/>
            <person name="Tripathy S."/>
            <person name="Grunwald N."/>
            <person name="Machado M."/>
            <person name="Johnson C.S."/>
            <person name="Walker B."/>
            <person name="Young S.K."/>
            <person name="Zeng Q."/>
            <person name="Gargeya S."/>
            <person name="Fitzgerald M."/>
            <person name="Haas B."/>
            <person name="Abouelleil A."/>
            <person name="Allen A.W."/>
            <person name="Alvarado L."/>
            <person name="Arachchi H.M."/>
            <person name="Berlin A.M."/>
            <person name="Chapman S.B."/>
            <person name="Gainer-Dewar J."/>
            <person name="Goldberg J."/>
            <person name="Griggs A."/>
            <person name="Gujja S."/>
            <person name="Hansen M."/>
            <person name="Howarth C."/>
            <person name="Imamovic A."/>
            <person name="Ireland A."/>
            <person name="Larimer J."/>
            <person name="McCowan C."/>
            <person name="Murphy C."/>
            <person name="Pearson M."/>
            <person name="Poon T.W."/>
            <person name="Priest M."/>
            <person name="Roberts A."/>
            <person name="Saif S."/>
            <person name="Shea T."/>
            <person name="Sisk P."/>
            <person name="Sykes S."/>
            <person name="Wortman J."/>
            <person name="Nusbaum C."/>
            <person name="Birren B."/>
        </authorList>
    </citation>
    <scope>NUCLEOTIDE SEQUENCE [LARGE SCALE GENOMIC DNA]</scope>
    <source>
        <strain evidence="2 3">CJ01A1</strain>
    </source>
</reference>
<sequence length="233" mass="26302">MQRTANNISSIFSPLDNINSNIDAPLPLDMHPLHGLEFTYDTQNADPVLDSPTAILLMETADIDEFLKGISTAQPTSSRNWINSTTDQCQGNSHQLKEHSGNTNQKAKRGNRLTTKNQIIELKDMVKELTSQLDVLEAAQRGNNSSQGKAPTLPSSASLWKKIAAKQLGRRQKAEKNNAQLRAMVQVVLEESQGLKRILKQRKRMEWIKRFISEKRPRNSMDDDYRTDPAYDS</sequence>
<gene>
    <name evidence="2" type="ORF">F441_12875</name>
</gene>
<comment type="caution">
    <text evidence="2">The sequence shown here is derived from an EMBL/GenBank/DDBJ whole genome shotgun (WGS) entry which is preliminary data.</text>
</comment>
<dbReference type="EMBL" id="ANIX01002521">
    <property type="protein sequence ID" value="ETP11619.1"/>
    <property type="molecule type" value="Genomic_DNA"/>
</dbReference>
<accession>W2WPX1</accession>
<dbReference type="AlphaFoldDB" id="W2WPX1"/>
<dbReference type="Proteomes" id="UP000018958">
    <property type="component" value="Unassembled WGS sequence"/>
</dbReference>
<feature type="region of interest" description="Disordered" evidence="1">
    <location>
        <begin position="87"/>
        <end position="112"/>
    </location>
</feature>
<organism evidence="2 3">
    <name type="scientific">Phytophthora nicotianae CJ01A1</name>
    <dbReference type="NCBI Taxonomy" id="1317063"/>
    <lineage>
        <taxon>Eukaryota</taxon>
        <taxon>Sar</taxon>
        <taxon>Stramenopiles</taxon>
        <taxon>Oomycota</taxon>
        <taxon>Peronosporomycetes</taxon>
        <taxon>Peronosporales</taxon>
        <taxon>Peronosporaceae</taxon>
        <taxon>Phytophthora</taxon>
    </lineage>
</organism>
<protein>
    <submittedName>
        <fullName evidence="2">Uncharacterized protein</fullName>
    </submittedName>
</protein>
<evidence type="ECO:0000256" key="1">
    <source>
        <dbReference type="SAM" id="MobiDB-lite"/>
    </source>
</evidence>
<evidence type="ECO:0000313" key="2">
    <source>
        <dbReference type="EMBL" id="ETP11619.1"/>
    </source>
</evidence>
<proteinExistence type="predicted"/>
<evidence type="ECO:0000313" key="3">
    <source>
        <dbReference type="Proteomes" id="UP000018958"/>
    </source>
</evidence>